<evidence type="ECO:0000313" key="2">
    <source>
        <dbReference type="EMBL" id="KAG7506441.1"/>
    </source>
</evidence>
<dbReference type="Pfam" id="PF00078">
    <property type="entry name" value="RVT_1"/>
    <property type="match status" value="1"/>
</dbReference>
<keyword evidence="3" id="KW-1185">Reference proteome</keyword>
<dbReference type="AlphaFoldDB" id="A0AAV6RM35"/>
<dbReference type="PROSITE" id="PS50878">
    <property type="entry name" value="RT_POL"/>
    <property type="match status" value="1"/>
</dbReference>
<organism evidence="2 3">
    <name type="scientific">Solea senegalensis</name>
    <name type="common">Senegalese sole</name>
    <dbReference type="NCBI Taxonomy" id="28829"/>
    <lineage>
        <taxon>Eukaryota</taxon>
        <taxon>Metazoa</taxon>
        <taxon>Chordata</taxon>
        <taxon>Craniata</taxon>
        <taxon>Vertebrata</taxon>
        <taxon>Euteleostomi</taxon>
        <taxon>Actinopterygii</taxon>
        <taxon>Neopterygii</taxon>
        <taxon>Teleostei</taxon>
        <taxon>Neoteleostei</taxon>
        <taxon>Acanthomorphata</taxon>
        <taxon>Carangaria</taxon>
        <taxon>Pleuronectiformes</taxon>
        <taxon>Pleuronectoidei</taxon>
        <taxon>Soleidae</taxon>
        <taxon>Solea</taxon>
    </lineage>
</organism>
<comment type="caution">
    <text evidence="2">The sequence shown here is derived from an EMBL/GenBank/DDBJ whole genome shotgun (WGS) entry which is preliminary data.</text>
</comment>
<name>A0AAV6RM35_SOLSE</name>
<protein>
    <recommendedName>
        <fullName evidence="1">Reverse transcriptase domain-containing protein</fullName>
    </recommendedName>
</protein>
<sequence>MKQRYYELGEKAHKVLSWQLKKEESSKTINQIEDEHGCITQNPKEINETLKKFYVNLYKSESPEDLSTIDTFLNNIDLPKLSQDDQRYLDSPFTSKEIENALATLQSNKSPEEDGFPPEFYKEFKDLLIPLLMDVINLASKTQSLPDSFSMAIITVIHKKNKDPLKCSSFRPISLLNADYKLISKAIANRLSEFLPKLINRDQVGFIQKRSSANNMCRLLNVIHMATSSTEPSIAVTLDAEKAFDSLEWPYLFKVLSKFGFGSYFINWVRMLYKKPQARIITNGQMSTAFPLSRSSRQDSEIKGVKVDQTIHKINLMADDIILYLTKPSDSLAKLKTVLHAFGYVSGYKQRDPFKWSPSGIRYLGIMVDNNLKNVYELNYSPLVSRIIEDLQKWMSLPITLIGRINLSADFIYKWTPTTISRRTDNPVLTHIIKTWHEVWKNIGLKNIFSPRTPLKQNELIPMSVDNKILETWHQKGIHYLEDCYKDGCLMSFEDLRRKYNLSSRNFFVIYS</sequence>
<dbReference type="PANTHER" id="PTHR31635">
    <property type="entry name" value="REVERSE TRANSCRIPTASE DOMAIN-CONTAINING PROTEIN-RELATED"/>
    <property type="match status" value="1"/>
</dbReference>
<dbReference type="Proteomes" id="UP000693946">
    <property type="component" value="Linkage Group LG18"/>
</dbReference>
<dbReference type="EMBL" id="JAGKHQ010000010">
    <property type="protein sequence ID" value="KAG7506441.1"/>
    <property type="molecule type" value="Genomic_DNA"/>
</dbReference>
<dbReference type="InterPro" id="IPR000477">
    <property type="entry name" value="RT_dom"/>
</dbReference>
<proteinExistence type="predicted"/>
<evidence type="ECO:0000259" key="1">
    <source>
        <dbReference type="PROSITE" id="PS50878"/>
    </source>
</evidence>
<feature type="domain" description="Reverse transcriptase" evidence="1">
    <location>
        <begin position="138"/>
        <end position="445"/>
    </location>
</feature>
<reference evidence="2 3" key="1">
    <citation type="journal article" date="2021" name="Sci. Rep.">
        <title>Chromosome anchoring in Senegalese sole (Solea senegalensis) reveals sex-associated markers and genome rearrangements in flatfish.</title>
        <authorList>
            <person name="Guerrero-Cozar I."/>
            <person name="Gomez-Garrido J."/>
            <person name="Berbel C."/>
            <person name="Martinez-Blanch J.F."/>
            <person name="Alioto T."/>
            <person name="Claros M.G."/>
            <person name="Gagnaire P.A."/>
            <person name="Manchado M."/>
        </authorList>
    </citation>
    <scope>NUCLEOTIDE SEQUENCE [LARGE SCALE GENOMIC DNA]</scope>
    <source>
        <strain evidence="2">Sse05_10M</strain>
    </source>
</reference>
<dbReference type="PANTHER" id="PTHR31635:SF196">
    <property type="entry name" value="REVERSE TRANSCRIPTASE DOMAIN-CONTAINING PROTEIN-RELATED"/>
    <property type="match status" value="1"/>
</dbReference>
<evidence type="ECO:0000313" key="3">
    <source>
        <dbReference type="Proteomes" id="UP000693946"/>
    </source>
</evidence>
<accession>A0AAV6RM35</accession>
<dbReference type="CDD" id="cd01650">
    <property type="entry name" value="RT_nLTR_like"/>
    <property type="match status" value="1"/>
</dbReference>
<gene>
    <name evidence="2" type="ORF">JOB18_005410</name>
</gene>